<name>A0AAD2JNT3_9STRA</name>
<dbReference type="EMBL" id="CAKOGP040002347">
    <property type="protein sequence ID" value="CAJ1967813.1"/>
    <property type="molecule type" value="Genomic_DNA"/>
</dbReference>
<dbReference type="AlphaFoldDB" id="A0AAD2JNT3"/>
<evidence type="ECO:0000256" key="1">
    <source>
        <dbReference type="SAM" id="MobiDB-lite"/>
    </source>
</evidence>
<dbReference type="Proteomes" id="UP001295423">
    <property type="component" value="Unassembled WGS sequence"/>
</dbReference>
<reference evidence="3" key="1">
    <citation type="submission" date="2023-08" db="EMBL/GenBank/DDBJ databases">
        <authorList>
            <person name="Audoor S."/>
            <person name="Bilcke G."/>
        </authorList>
    </citation>
    <scope>NUCLEOTIDE SEQUENCE</scope>
</reference>
<protein>
    <recommendedName>
        <fullName evidence="2">F-box domain-containing protein</fullName>
    </recommendedName>
</protein>
<feature type="domain" description="F-box" evidence="2">
    <location>
        <begin position="8"/>
        <end position="55"/>
    </location>
</feature>
<dbReference type="Gene3D" id="1.20.1280.50">
    <property type="match status" value="1"/>
</dbReference>
<organism evidence="3 4">
    <name type="scientific">Cylindrotheca closterium</name>
    <dbReference type="NCBI Taxonomy" id="2856"/>
    <lineage>
        <taxon>Eukaryota</taxon>
        <taxon>Sar</taxon>
        <taxon>Stramenopiles</taxon>
        <taxon>Ochrophyta</taxon>
        <taxon>Bacillariophyta</taxon>
        <taxon>Bacillariophyceae</taxon>
        <taxon>Bacillariophycidae</taxon>
        <taxon>Bacillariales</taxon>
        <taxon>Bacillariaceae</taxon>
        <taxon>Cylindrotheca</taxon>
    </lineage>
</organism>
<dbReference type="InterPro" id="IPR036047">
    <property type="entry name" value="F-box-like_dom_sf"/>
</dbReference>
<evidence type="ECO:0000259" key="2">
    <source>
        <dbReference type="PROSITE" id="PS50181"/>
    </source>
</evidence>
<dbReference type="PANTHER" id="PTHR39741">
    <property type="entry name" value="F-BOX DOMAIN CONTAINING PROTEIN, EXPRESSED"/>
    <property type="match status" value="1"/>
</dbReference>
<dbReference type="InterPro" id="IPR055336">
    <property type="entry name" value="At4g00755-like"/>
</dbReference>
<dbReference type="Pfam" id="PF00646">
    <property type="entry name" value="F-box"/>
    <property type="match status" value="1"/>
</dbReference>
<gene>
    <name evidence="3" type="ORF">CYCCA115_LOCUS22948</name>
</gene>
<evidence type="ECO:0000313" key="3">
    <source>
        <dbReference type="EMBL" id="CAJ1967813.1"/>
    </source>
</evidence>
<feature type="region of interest" description="Disordered" evidence="1">
    <location>
        <begin position="106"/>
        <end position="132"/>
    </location>
</feature>
<keyword evidence="4" id="KW-1185">Reference proteome</keyword>
<comment type="caution">
    <text evidence="3">The sequence shown here is derived from an EMBL/GenBank/DDBJ whole genome shotgun (WGS) entry which is preliminary data.</text>
</comment>
<evidence type="ECO:0000313" key="4">
    <source>
        <dbReference type="Proteomes" id="UP001295423"/>
    </source>
</evidence>
<sequence length="441" mass="50067">MSIPHGPLDINTMIPDDIMEEILGWLLTSELVKSVSGVSNRFRNLAKRDQFWQRKLKEMVYQQRYSNKASGGERSYELPEGLGQHQLQRCCWFLEHKVQHLNVAKNTADGTGGEGSATSEDPKSSDVDPPSFLEHGPVLYRRTDASMLFHHRLDGLQRVVSLASSTDHPHECIENILEENSLRQRPPDWDRIRNSDRISDITVMEGRQASVFSFRQPWWSSVARSDPDLPETLAFSTRYPLTLVTEVAIKPYADWTMQTYSWKKWIVRVYNLPPLSPTVSLVADEAADGEEAPPEPIYQTHTTCPSTVWISSYDMLPMTASKSLTVEQRTAEAFKYLARQTPAYESPLLDTPPPRNNAWQYHELPSGVIGNVITITLVGKNFRQFEESGYYACVQRVATRGIPLHKSQEVAAAPRLESRMNINDRKARFISRAVPLLVLSP</sequence>
<dbReference type="PANTHER" id="PTHR39741:SF2">
    <property type="entry name" value="F-BOX DOMAIN-CONTAINING PROTEIN"/>
    <property type="match status" value="1"/>
</dbReference>
<accession>A0AAD2JNT3</accession>
<dbReference type="PROSITE" id="PS50181">
    <property type="entry name" value="FBOX"/>
    <property type="match status" value="1"/>
</dbReference>
<dbReference type="CDD" id="cd09917">
    <property type="entry name" value="F-box_SF"/>
    <property type="match status" value="1"/>
</dbReference>
<dbReference type="SUPFAM" id="SSF81383">
    <property type="entry name" value="F-box domain"/>
    <property type="match status" value="1"/>
</dbReference>
<proteinExistence type="predicted"/>
<dbReference type="InterPro" id="IPR001810">
    <property type="entry name" value="F-box_dom"/>
</dbReference>